<dbReference type="Proteomes" id="UP000315252">
    <property type="component" value="Unassembled WGS sequence"/>
</dbReference>
<evidence type="ECO:0000256" key="1">
    <source>
        <dbReference type="SAM" id="MobiDB-lite"/>
    </source>
</evidence>
<dbReference type="Pfam" id="PF19883">
    <property type="entry name" value="DUF6356"/>
    <property type="match status" value="1"/>
</dbReference>
<reference evidence="3 4" key="1">
    <citation type="submission" date="2019-06" db="EMBL/GenBank/DDBJ databases">
        <title>Whole genome sequence for Rhodospirillaceae sp. R148.</title>
        <authorList>
            <person name="Wang G."/>
        </authorList>
    </citation>
    <scope>NUCLEOTIDE SEQUENCE [LARGE SCALE GENOMIC DNA]</scope>
    <source>
        <strain evidence="3 4">R148</strain>
    </source>
</reference>
<dbReference type="InterPro" id="IPR045936">
    <property type="entry name" value="DUF6356"/>
</dbReference>
<proteinExistence type="predicted"/>
<keyword evidence="2" id="KW-0812">Transmembrane</keyword>
<name>A0A545TUD9_9PROT</name>
<evidence type="ECO:0000313" key="4">
    <source>
        <dbReference type="Proteomes" id="UP000315252"/>
    </source>
</evidence>
<evidence type="ECO:0008006" key="5">
    <source>
        <dbReference type="Google" id="ProtNLM"/>
    </source>
</evidence>
<dbReference type="RefSeq" id="WP_142896549.1">
    <property type="nucleotide sequence ID" value="NZ_ML660054.1"/>
</dbReference>
<dbReference type="EMBL" id="VHSH01000003">
    <property type="protein sequence ID" value="TQV80835.1"/>
    <property type="molecule type" value="Genomic_DNA"/>
</dbReference>
<feature type="transmembrane region" description="Helical" evidence="2">
    <location>
        <begin position="20"/>
        <end position="47"/>
    </location>
</feature>
<protein>
    <recommendedName>
        <fullName evidence="5">Capsule biosynthesis protein</fullName>
    </recommendedName>
</protein>
<gene>
    <name evidence="3" type="ORF">FKG95_11850</name>
</gene>
<keyword evidence="2" id="KW-1133">Transmembrane helix</keyword>
<sequence>MKTLFTEHPNSVNETYGQHMVMSASFGVAMLCGAFAAMVHAVFPFLFEKTGSAIITRLHDRMVTNRVRLSGDARQPAKQAPIQPVAAE</sequence>
<organism evidence="3 4">
    <name type="scientific">Denitrobaculum tricleocarpae</name>
    <dbReference type="NCBI Taxonomy" id="2591009"/>
    <lineage>
        <taxon>Bacteria</taxon>
        <taxon>Pseudomonadati</taxon>
        <taxon>Pseudomonadota</taxon>
        <taxon>Alphaproteobacteria</taxon>
        <taxon>Rhodospirillales</taxon>
        <taxon>Rhodospirillaceae</taxon>
        <taxon>Denitrobaculum</taxon>
    </lineage>
</organism>
<feature type="region of interest" description="Disordered" evidence="1">
    <location>
        <begin position="68"/>
        <end position="88"/>
    </location>
</feature>
<comment type="caution">
    <text evidence="3">The sequence shown here is derived from an EMBL/GenBank/DDBJ whole genome shotgun (WGS) entry which is preliminary data.</text>
</comment>
<keyword evidence="2" id="KW-0472">Membrane</keyword>
<keyword evidence="4" id="KW-1185">Reference proteome</keyword>
<dbReference type="AlphaFoldDB" id="A0A545TUD9"/>
<accession>A0A545TUD9</accession>
<evidence type="ECO:0000256" key="2">
    <source>
        <dbReference type="SAM" id="Phobius"/>
    </source>
</evidence>
<dbReference type="OrthoDB" id="7652114at2"/>
<evidence type="ECO:0000313" key="3">
    <source>
        <dbReference type="EMBL" id="TQV80835.1"/>
    </source>
</evidence>